<dbReference type="AlphaFoldDB" id="A0A8X7BQH3"/>
<dbReference type="InterPro" id="IPR057507">
    <property type="entry name" value="Sha_B-like_N"/>
</dbReference>
<feature type="region of interest" description="Disordered" evidence="2">
    <location>
        <begin position="466"/>
        <end position="486"/>
    </location>
</feature>
<feature type="coiled-coil region" evidence="1">
    <location>
        <begin position="425"/>
        <end position="452"/>
    </location>
</feature>
<evidence type="ECO:0000256" key="1">
    <source>
        <dbReference type="SAM" id="Coils"/>
    </source>
</evidence>
<feature type="compositionally biased region" description="Basic and acidic residues" evidence="2">
    <location>
        <begin position="1016"/>
        <end position="1037"/>
    </location>
</feature>
<dbReference type="Pfam" id="PF23328">
    <property type="entry name" value="Sha_B_N"/>
    <property type="match status" value="1"/>
</dbReference>
<feature type="compositionally biased region" description="Basic and acidic residues" evidence="2">
    <location>
        <begin position="781"/>
        <end position="791"/>
    </location>
</feature>
<feature type="region of interest" description="Disordered" evidence="2">
    <location>
        <begin position="663"/>
        <end position="684"/>
    </location>
</feature>
<protein>
    <recommendedName>
        <fullName evidence="3">Shavenoid isoform B-like N-terminal domain-containing protein</fullName>
    </recommendedName>
</protein>
<keyword evidence="5" id="KW-1185">Reference proteome</keyword>
<feature type="region of interest" description="Disordered" evidence="2">
    <location>
        <begin position="553"/>
        <end position="628"/>
    </location>
</feature>
<feature type="compositionally biased region" description="Low complexity" evidence="2">
    <location>
        <begin position="721"/>
        <end position="754"/>
    </location>
</feature>
<feature type="domain" description="Shavenoid isoform B-like N-terminal" evidence="3">
    <location>
        <begin position="15"/>
        <end position="74"/>
    </location>
</feature>
<accession>A0A8X7BQH3</accession>
<reference evidence="4" key="1">
    <citation type="submission" date="2020-08" db="EMBL/GenBank/DDBJ databases">
        <title>Multicomponent nature underlies the extraordinary mechanical properties of spider dragline silk.</title>
        <authorList>
            <person name="Kono N."/>
            <person name="Nakamura H."/>
            <person name="Mori M."/>
            <person name="Yoshida Y."/>
            <person name="Ohtoshi R."/>
            <person name="Malay A.D."/>
            <person name="Moran D.A.P."/>
            <person name="Tomita M."/>
            <person name="Numata K."/>
            <person name="Arakawa K."/>
        </authorList>
    </citation>
    <scope>NUCLEOTIDE SEQUENCE</scope>
</reference>
<evidence type="ECO:0000259" key="3">
    <source>
        <dbReference type="Pfam" id="PF23328"/>
    </source>
</evidence>
<feature type="compositionally biased region" description="Polar residues" evidence="2">
    <location>
        <begin position="819"/>
        <end position="834"/>
    </location>
</feature>
<gene>
    <name evidence="4" type="primary">AVEN_272620_1</name>
    <name evidence="4" type="ORF">TNIN_451451</name>
</gene>
<keyword evidence="1" id="KW-0175">Coiled coil</keyword>
<feature type="compositionally biased region" description="Basic and acidic residues" evidence="2">
    <location>
        <begin position="387"/>
        <end position="400"/>
    </location>
</feature>
<dbReference type="OrthoDB" id="6431864at2759"/>
<feature type="compositionally biased region" description="Polar residues" evidence="2">
    <location>
        <begin position="663"/>
        <end position="675"/>
    </location>
</feature>
<sequence>MLLLFILLVTVDGSDVTRDFFGDIFRMRDCHNGSRCDNGGTRPALEIPGRPCFCQCAPTHLAYREDKQQCVKDIRECYMSVFYRPFTVEAIPLVYLPTSGQLVHPDAHLSLAGRKNADAGFPSCKAAVSQYLTKDGWRTLTKVDGGGPVFGLFNDNNKTFLQFLGNSHDRRVLQQHLALVRLFCKIPQYSPFETCVAIRVGWVPGIDSMEDETPTSKANMMVVGLSLGILGLVYVFAVVVSTRNGIETPKRLELYHTTSIGRRKIGSDPWSQMSSIVETYNQTWTDRMGQHGCEFRAQDFQIQPEFFEPEFLASPPQQVLEYLERLQNSVTFARHRLRTCYRYQPTLIGIPEDDYFYQELKASSSKEKRTTPDGGSASSMASLVEIGEEKKEEQPKKEAPKIPPRKPQRKTVMAKTQAEINHEAISNSELEQKEIQNAMNTLNETLDALEYDIYKHDLMHQVSDIEHTNSSRSNSRDGELDDFDTSSCSSLSAVTVLGRDTNKPLDINSTGSRSVERNLSEEFSTFRNSTYSVGNVMPGLFATNKKSEVIERLPDGSEGGFQSKNEPEKISKQHNNAKETSRSSTPDKRSQQHNNVKETSRSSTPDKRSLQHNNIKETSRSSTPASEASFKVSVANLVKAYCEPQSIQACSSSTFEPKLAKSDSTSAIESNSVKSCTADGVHSSDSYDGHHMESCYASSACSVDSSSTPTKQLTRSRKTSSESSKSSTPHSLESSNASSCHSAESSSRSCTSPSGDEGKSPTPTKQPNKCHGHKSASVLTNEERSDPSVKRSDKRHLLKKSSSSESMTTISTDMTTDSLESCPSSPNLERSLSPTPSLVDMWINKLIQNSIPYSKSRRKFKKKLVVPENEIDNWEHVCQKHKDPCPMHDLKDAEPNLIDKLAHYSSKTMAGKDVAGYFQSLKQDVLKEHLKSWLISNSQMKKNKKGVSVKYRNKESSHKRPLVPPGQDTNFVSDQPQRTTWTTFHKSSNGVTNNESTTNGSDHCSMDSTTELIDSLDSHSTKEIPNDTDKNHSAKVS</sequence>
<feature type="region of interest" description="Disordered" evidence="2">
    <location>
        <begin position="387"/>
        <end position="410"/>
    </location>
</feature>
<feature type="compositionally biased region" description="Polar residues" evidence="2">
    <location>
        <begin position="967"/>
        <end position="1012"/>
    </location>
</feature>
<feature type="compositionally biased region" description="Low complexity" evidence="2">
    <location>
        <begin position="801"/>
        <end position="818"/>
    </location>
</feature>
<dbReference type="PANTHER" id="PTHR39387:SF1">
    <property type="entry name" value="SHAVENOID, ISOFORM B"/>
    <property type="match status" value="1"/>
</dbReference>
<name>A0A8X7BQH3_9ARAC</name>
<evidence type="ECO:0000313" key="5">
    <source>
        <dbReference type="Proteomes" id="UP000886998"/>
    </source>
</evidence>
<feature type="compositionally biased region" description="Basic and acidic residues" evidence="2">
    <location>
        <begin position="466"/>
        <end position="478"/>
    </location>
</feature>
<feature type="compositionally biased region" description="Basic and acidic residues" evidence="2">
    <location>
        <begin position="565"/>
        <end position="619"/>
    </location>
</feature>
<evidence type="ECO:0000313" key="4">
    <source>
        <dbReference type="EMBL" id="GFY40020.1"/>
    </source>
</evidence>
<comment type="caution">
    <text evidence="4">The sequence shown here is derived from an EMBL/GenBank/DDBJ whole genome shotgun (WGS) entry which is preliminary data.</text>
</comment>
<feature type="region of interest" description="Disordered" evidence="2">
    <location>
        <begin position="944"/>
        <end position="1037"/>
    </location>
</feature>
<dbReference type="GO" id="GO:0005938">
    <property type="term" value="C:cell cortex"/>
    <property type="evidence" value="ECO:0007669"/>
    <property type="project" value="TreeGrafter"/>
</dbReference>
<dbReference type="Proteomes" id="UP000886998">
    <property type="component" value="Unassembled WGS sequence"/>
</dbReference>
<dbReference type="PANTHER" id="PTHR39387">
    <property type="entry name" value="SHAVENOID, ISOFORM B"/>
    <property type="match status" value="1"/>
</dbReference>
<dbReference type="EMBL" id="BMAV01001616">
    <property type="protein sequence ID" value="GFY40020.1"/>
    <property type="molecule type" value="Genomic_DNA"/>
</dbReference>
<feature type="region of interest" description="Disordered" evidence="2">
    <location>
        <begin position="701"/>
        <end position="834"/>
    </location>
</feature>
<evidence type="ECO:0000256" key="2">
    <source>
        <dbReference type="SAM" id="MobiDB-lite"/>
    </source>
</evidence>
<organism evidence="4 5">
    <name type="scientific">Trichonephila inaurata madagascariensis</name>
    <dbReference type="NCBI Taxonomy" id="2747483"/>
    <lineage>
        <taxon>Eukaryota</taxon>
        <taxon>Metazoa</taxon>
        <taxon>Ecdysozoa</taxon>
        <taxon>Arthropoda</taxon>
        <taxon>Chelicerata</taxon>
        <taxon>Arachnida</taxon>
        <taxon>Araneae</taxon>
        <taxon>Araneomorphae</taxon>
        <taxon>Entelegynae</taxon>
        <taxon>Araneoidea</taxon>
        <taxon>Nephilidae</taxon>
        <taxon>Trichonephila</taxon>
        <taxon>Trichonephila inaurata</taxon>
    </lineage>
</organism>
<proteinExistence type="predicted"/>